<evidence type="ECO:0000313" key="2">
    <source>
        <dbReference type="EMBL" id="MDN3707460.1"/>
    </source>
</evidence>
<dbReference type="RefSeq" id="WP_290363433.1">
    <property type="nucleotide sequence ID" value="NZ_JAUFQU010000001.1"/>
</dbReference>
<keyword evidence="1" id="KW-1133">Transmembrane helix</keyword>
<evidence type="ECO:0000313" key="3">
    <source>
        <dbReference type="Proteomes" id="UP001242368"/>
    </source>
</evidence>
<keyword evidence="1" id="KW-0812">Transmembrane</keyword>
<accession>A0ABT8CT92</accession>
<feature type="transmembrane region" description="Helical" evidence="1">
    <location>
        <begin position="28"/>
        <end position="49"/>
    </location>
</feature>
<feature type="transmembrane region" description="Helical" evidence="1">
    <location>
        <begin position="61"/>
        <end position="79"/>
    </location>
</feature>
<sequence>MHSSLCSVVSETLKITFNFYNRVCKSSIRVIIFTYIISKSTSALLLATILHSRFNSSIYDFLNSIINLIYKLLCFSFIIDNML</sequence>
<dbReference type="Proteomes" id="UP001242368">
    <property type="component" value="Unassembled WGS sequence"/>
</dbReference>
<evidence type="ECO:0000256" key="1">
    <source>
        <dbReference type="SAM" id="Phobius"/>
    </source>
</evidence>
<proteinExistence type="predicted"/>
<keyword evidence="1" id="KW-0472">Membrane</keyword>
<organism evidence="2 3">
    <name type="scientific">Paenimyroides ceti</name>
    <dbReference type="NCBI Taxonomy" id="395087"/>
    <lineage>
        <taxon>Bacteria</taxon>
        <taxon>Pseudomonadati</taxon>
        <taxon>Bacteroidota</taxon>
        <taxon>Flavobacteriia</taxon>
        <taxon>Flavobacteriales</taxon>
        <taxon>Flavobacteriaceae</taxon>
        <taxon>Paenimyroides</taxon>
    </lineage>
</organism>
<protein>
    <submittedName>
        <fullName evidence="2">Uncharacterized protein</fullName>
    </submittedName>
</protein>
<dbReference type="EMBL" id="JAUFQU010000001">
    <property type="protein sequence ID" value="MDN3707460.1"/>
    <property type="molecule type" value="Genomic_DNA"/>
</dbReference>
<name>A0ABT8CT92_9FLAO</name>
<gene>
    <name evidence="2" type="ORF">QW060_09990</name>
</gene>
<keyword evidence="3" id="KW-1185">Reference proteome</keyword>
<comment type="caution">
    <text evidence="2">The sequence shown here is derived from an EMBL/GenBank/DDBJ whole genome shotgun (WGS) entry which is preliminary data.</text>
</comment>
<reference evidence="3" key="1">
    <citation type="journal article" date="2019" name="Int. J. Syst. Evol. Microbiol.">
        <title>The Global Catalogue of Microorganisms (GCM) 10K type strain sequencing project: providing services to taxonomists for standard genome sequencing and annotation.</title>
        <authorList>
            <consortium name="The Broad Institute Genomics Platform"/>
            <consortium name="The Broad Institute Genome Sequencing Center for Infectious Disease"/>
            <person name="Wu L."/>
            <person name="Ma J."/>
        </authorList>
    </citation>
    <scope>NUCLEOTIDE SEQUENCE [LARGE SCALE GENOMIC DNA]</scope>
    <source>
        <strain evidence="3">CECT 7184</strain>
    </source>
</reference>